<gene>
    <name evidence="3" type="ORF">IFM89_019177</name>
</gene>
<name>A0A835GZR4_9MAGN</name>
<protein>
    <submittedName>
        <fullName evidence="3">Uncharacterized protein</fullName>
    </submittedName>
</protein>
<reference evidence="3 4" key="1">
    <citation type="submission" date="2020-10" db="EMBL/GenBank/DDBJ databases">
        <title>The Coptis chinensis genome and diversification of protoberbering-type alkaloids.</title>
        <authorList>
            <person name="Wang B."/>
            <person name="Shu S."/>
            <person name="Song C."/>
            <person name="Liu Y."/>
        </authorList>
    </citation>
    <scope>NUCLEOTIDE SEQUENCE [LARGE SCALE GENOMIC DNA]</scope>
    <source>
        <strain evidence="3">HL-2020</strain>
        <tissue evidence="3">Leaf</tissue>
    </source>
</reference>
<evidence type="ECO:0000313" key="4">
    <source>
        <dbReference type="Proteomes" id="UP000631114"/>
    </source>
</evidence>
<dbReference type="Proteomes" id="UP000631114">
    <property type="component" value="Unassembled WGS sequence"/>
</dbReference>
<feature type="transmembrane region" description="Helical" evidence="2">
    <location>
        <begin position="90"/>
        <end position="111"/>
    </location>
</feature>
<evidence type="ECO:0000256" key="2">
    <source>
        <dbReference type="SAM" id="Phobius"/>
    </source>
</evidence>
<keyword evidence="2" id="KW-0472">Membrane</keyword>
<proteinExistence type="predicted"/>
<keyword evidence="4" id="KW-1185">Reference proteome</keyword>
<sequence>MVVKFFSYEPEPVDSRGSEDDEDDGCYYFKVFKLDFGSKKWEEDSIGLESFSGCCQVISTRSSASVPLEAQSVFNLMIASGGASHKHSRILGVFLALTLGFNLLTLMGLAIRALPNVDKASHSKCLPKRSYK</sequence>
<dbReference type="EMBL" id="JADFTS010000009">
    <property type="protein sequence ID" value="KAF9589127.1"/>
    <property type="molecule type" value="Genomic_DNA"/>
</dbReference>
<accession>A0A835GZR4</accession>
<keyword evidence="2" id="KW-1133">Transmembrane helix</keyword>
<organism evidence="3 4">
    <name type="scientific">Coptis chinensis</name>
    <dbReference type="NCBI Taxonomy" id="261450"/>
    <lineage>
        <taxon>Eukaryota</taxon>
        <taxon>Viridiplantae</taxon>
        <taxon>Streptophyta</taxon>
        <taxon>Embryophyta</taxon>
        <taxon>Tracheophyta</taxon>
        <taxon>Spermatophyta</taxon>
        <taxon>Magnoliopsida</taxon>
        <taxon>Ranunculales</taxon>
        <taxon>Ranunculaceae</taxon>
        <taxon>Coptidoideae</taxon>
        <taxon>Coptis</taxon>
    </lineage>
</organism>
<feature type="region of interest" description="Disordered" evidence="1">
    <location>
        <begin position="1"/>
        <end position="21"/>
    </location>
</feature>
<evidence type="ECO:0000313" key="3">
    <source>
        <dbReference type="EMBL" id="KAF9589127.1"/>
    </source>
</evidence>
<dbReference type="AlphaFoldDB" id="A0A835GZR4"/>
<evidence type="ECO:0000256" key="1">
    <source>
        <dbReference type="SAM" id="MobiDB-lite"/>
    </source>
</evidence>
<keyword evidence="2" id="KW-0812">Transmembrane</keyword>
<comment type="caution">
    <text evidence="3">The sequence shown here is derived from an EMBL/GenBank/DDBJ whole genome shotgun (WGS) entry which is preliminary data.</text>
</comment>